<dbReference type="Proteomes" id="UP000000276">
    <property type="component" value="Chromosome"/>
</dbReference>
<dbReference type="GO" id="GO:0016887">
    <property type="term" value="F:ATP hydrolysis activity"/>
    <property type="evidence" value="ECO:0007669"/>
    <property type="project" value="InterPro"/>
</dbReference>
<dbReference type="PATRIC" id="fig|681645.3.peg.373"/>
<evidence type="ECO:0000256" key="2">
    <source>
        <dbReference type="ARBA" id="ARBA00005417"/>
    </source>
</evidence>
<organism evidence="9 10">
    <name type="scientific">Corynebacterium pseudotuberculosis (strain C231)</name>
    <dbReference type="NCBI Taxonomy" id="681645"/>
    <lineage>
        <taxon>Bacteria</taxon>
        <taxon>Bacillati</taxon>
        <taxon>Actinomycetota</taxon>
        <taxon>Actinomycetes</taxon>
        <taxon>Mycobacteriales</taxon>
        <taxon>Corynebacteriaceae</taxon>
        <taxon>Corynebacterium</taxon>
    </lineage>
</organism>
<dbReference type="PANTHER" id="PTHR43297:SF2">
    <property type="entry name" value="DIPEPTIDE TRANSPORT ATP-BINDING PROTEIN DPPD"/>
    <property type="match status" value="1"/>
</dbReference>
<dbReference type="InterPro" id="IPR017871">
    <property type="entry name" value="ABC_transporter-like_CS"/>
</dbReference>
<dbReference type="InterPro" id="IPR013563">
    <property type="entry name" value="Oligopep_ABC_C"/>
</dbReference>
<dbReference type="NCBIfam" id="NF008453">
    <property type="entry name" value="PRK11308.1"/>
    <property type="match status" value="2"/>
</dbReference>
<dbReference type="eggNOG" id="COG4172">
    <property type="taxonomic scope" value="Bacteria"/>
</dbReference>
<dbReference type="GO" id="GO:0005524">
    <property type="term" value="F:ATP binding"/>
    <property type="evidence" value="ECO:0007669"/>
    <property type="project" value="UniProtKB-KW"/>
</dbReference>
<reference evidence="9 10" key="1">
    <citation type="journal article" date="2011" name="J. Bacteriol.">
        <title>Complete genome sequence of Corynebacterium pseudotuberculosis I19, a strain isolated from a cow in Israel with bovine mastitis.</title>
        <authorList>
            <consortium name="Consortium: Rede Paraense de Genomica e Proteomica (RPGP)"/>
            <person name="Silva A."/>
            <person name="Schneider M.P."/>
            <person name="Cerdeira L."/>
            <person name="Barbosa M.S."/>
            <person name="Ramos R.T."/>
            <person name="Carneiro A.R."/>
            <person name="Santos R."/>
            <person name="Lima M."/>
            <person name="D'Afonseca V."/>
            <person name="Almeida S.S."/>
            <person name="Santos A.R."/>
            <person name="Soares S.C."/>
            <person name="Pinto A.C."/>
            <person name="Ali A."/>
            <person name="Dorella F.A."/>
            <person name="Rocha F."/>
            <person name="de Abreu V.A."/>
            <person name="Trost E."/>
            <person name="Tauch A."/>
            <person name="Shpigel N."/>
            <person name="Miyoshi A."/>
            <person name="Azevedo V."/>
        </authorList>
    </citation>
    <scope>NUCLEOTIDE SEQUENCE [LARGE SCALE GENOMIC DNA]</scope>
    <source>
        <strain evidence="9 10">C231</strain>
    </source>
</reference>
<gene>
    <name evidence="9" type="primary">oppD</name>
    <name evidence="9" type="ORF">CPC231_01835</name>
</gene>
<dbReference type="GO" id="GO:0015833">
    <property type="term" value="P:peptide transport"/>
    <property type="evidence" value="ECO:0007669"/>
    <property type="project" value="InterPro"/>
</dbReference>
<comment type="subcellular location">
    <subcellularLocation>
        <location evidence="1">Cell membrane</location>
        <topology evidence="1">Peripheral membrane protein</topology>
    </subcellularLocation>
</comment>
<dbReference type="OrthoDB" id="8036461at2"/>
<keyword evidence="4" id="KW-1003">Cell membrane</keyword>
<keyword evidence="10" id="KW-1185">Reference proteome</keyword>
<dbReference type="InterPro" id="IPR050388">
    <property type="entry name" value="ABC_Ni/Peptide_Import"/>
</dbReference>
<dbReference type="InterPro" id="IPR003593">
    <property type="entry name" value="AAA+_ATPase"/>
</dbReference>
<dbReference type="PANTHER" id="PTHR43297">
    <property type="entry name" value="OLIGOPEPTIDE TRANSPORT ATP-BINDING PROTEIN APPD"/>
    <property type="match status" value="1"/>
</dbReference>
<dbReference type="GO" id="GO:0005886">
    <property type="term" value="C:plasma membrane"/>
    <property type="evidence" value="ECO:0007669"/>
    <property type="project" value="UniProtKB-SubCell"/>
</dbReference>
<dbReference type="Pfam" id="PF00005">
    <property type="entry name" value="ABC_tran"/>
    <property type="match status" value="2"/>
</dbReference>
<keyword evidence="6 9" id="KW-0067">ATP-binding</keyword>
<dbReference type="PROSITE" id="PS00211">
    <property type="entry name" value="ABC_TRANSPORTER_1"/>
    <property type="match status" value="2"/>
</dbReference>
<feature type="domain" description="ABC transporter" evidence="8">
    <location>
        <begin position="356"/>
        <end position="607"/>
    </location>
</feature>
<reference evidence="9 10" key="2">
    <citation type="journal article" date="2011" name="PLoS ONE">
        <title>Evidence for reductive genome evolution and lateral acquisition of virulence functions in two Corynebacterium pseudotuberculosis strains.</title>
        <authorList>
            <person name="Ruiz J.C."/>
            <person name="D'Afonseca V."/>
            <person name="Silva A."/>
            <person name="Ali A."/>
            <person name="Pinto A.C."/>
            <person name="Santos A.R."/>
            <person name="Rocha A.A."/>
            <person name="Lopes D.O."/>
            <person name="Dorella F.A."/>
            <person name="Pacheco L.G."/>
            <person name="Costa M.P."/>
            <person name="Turk M.Z."/>
            <person name="Seyffert N."/>
            <person name="Moraes P.M."/>
            <person name="Soares S.C."/>
            <person name="Almeida S.S."/>
            <person name="Castro T.L."/>
            <person name="Abreu V.A."/>
            <person name="Trost E."/>
            <person name="Baumbach J."/>
            <person name="Tauch A."/>
            <person name="Schneider M.P."/>
            <person name="McCulloch J."/>
            <person name="Cerdeira L.T."/>
            <person name="Ramos R.T."/>
            <person name="Zerlotini A."/>
            <person name="Dominitini A."/>
            <person name="Resende D.M."/>
            <person name="Coser E.M."/>
            <person name="Oliveira L.M."/>
            <person name="Pedrosa A.L."/>
            <person name="Vieira C.U."/>
            <person name="Guimaraes C.T."/>
            <person name="Bartholomeu D.C."/>
            <person name="Oliveira D.M."/>
            <person name="Santos F.R."/>
            <person name="Rabelo E.M."/>
            <person name="Lobo F.P."/>
            <person name="Franco G.R."/>
            <person name="Costa A.F."/>
            <person name="Castro I.M."/>
            <person name="Dias S.R."/>
            <person name="Ferro J.A."/>
            <person name="Ortega J.M."/>
            <person name="Paiva L.V."/>
            <person name="Goulart L.R."/>
            <person name="Almeida J.F."/>
            <person name="Ferro M.I."/>
            <person name="Carneiro N.P."/>
            <person name="Falcao P.R."/>
            <person name="Grynberg P."/>
            <person name="Teixeira S.M."/>
            <person name="Brommonschenkel S."/>
            <person name="Oliveira S.C."/>
            <person name="Meyer R."/>
            <person name="Moore R.J."/>
            <person name="Miyoshi A."/>
            <person name="Oliveira G.C."/>
            <person name="Azevedo V."/>
        </authorList>
    </citation>
    <scope>NUCLEOTIDE SEQUENCE [LARGE SCALE GENOMIC DNA]</scope>
    <source>
        <strain evidence="9 10">C231</strain>
    </source>
</reference>
<dbReference type="PROSITE" id="PS50893">
    <property type="entry name" value="ABC_TRANSPORTER_2"/>
    <property type="match status" value="2"/>
</dbReference>
<dbReference type="SUPFAM" id="SSF52540">
    <property type="entry name" value="P-loop containing nucleoside triphosphate hydrolases"/>
    <property type="match status" value="2"/>
</dbReference>
<evidence type="ECO:0000313" key="10">
    <source>
        <dbReference type="Proteomes" id="UP000000276"/>
    </source>
</evidence>
<dbReference type="InterPro" id="IPR027417">
    <property type="entry name" value="P-loop_NTPase"/>
</dbReference>
<dbReference type="NCBIfam" id="TIGR01727">
    <property type="entry name" value="oligo_HPY"/>
    <property type="match status" value="2"/>
</dbReference>
<evidence type="ECO:0000259" key="8">
    <source>
        <dbReference type="PROSITE" id="PS50893"/>
    </source>
</evidence>
<dbReference type="GeneID" id="93973434"/>
<keyword evidence="3" id="KW-0813">Transport</keyword>
<feature type="domain" description="ABC transporter" evidence="8">
    <location>
        <begin position="8"/>
        <end position="255"/>
    </location>
</feature>
<dbReference type="KEGG" id="cpq:CPC231_01835"/>
<dbReference type="EMBL" id="CP001829">
    <property type="protein sequence ID" value="ADL09853.1"/>
    <property type="molecule type" value="Genomic_DNA"/>
</dbReference>
<evidence type="ECO:0000256" key="7">
    <source>
        <dbReference type="ARBA" id="ARBA00023136"/>
    </source>
</evidence>
<evidence type="ECO:0000256" key="4">
    <source>
        <dbReference type="ARBA" id="ARBA00022475"/>
    </source>
</evidence>
<dbReference type="Pfam" id="PF08352">
    <property type="entry name" value="oligo_HPY"/>
    <property type="match status" value="2"/>
</dbReference>
<keyword evidence="5" id="KW-0547">Nucleotide-binding</keyword>
<protein>
    <submittedName>
        <fullName evidence="9">Oligopeptide ABC transporter ATP-binding protein OppD</fullName>
    </submittedName>
</protein>
<evidence type="ECO:0000256" key="3">
    <source>
        <dbReference type="ARBA" id="ARBA00022448"/>
    </source>
</evidence>
<dbReference type="AlphaFoldDB" id="D9QED0"/>
<keyword evidence="7" id="KW-0472">Membrane</keyword>
<proteinExistence type="inferred from homology"/>
<name>D9QED0_CORP2</name>
<evidence type="ECO:0000313" key="9">
    <source>
        <dbReference type="EMBL" id="ADL09853.1"/>
    </source>
</evidence>
<evidence type="ECO:0000256" key="5">
    <source>
        <dbReference type="ARBA" id="ARBA00022741"/>
    </source>
</evidence>
<dbReference type="FunFam" id="3.40.50.300:FF:000016">
    <property type="entry name" value="Oligopeptide ABC transporter ATP-binding component"/>
    <property type="match status" value="2"/>
</dbReference>
<sequence>MTNPVLSVQNLNVTFPSEAGNVNAVRGVSFNLYPGQTLGIVGESGSGKSVASMAVMGLLPDYATFTGSAQLHNRELIGLSDDAMSKIRGKEIGMIFQDPLSALTPVFNVGSQIVEALRCHQKITKAKAWDTAIELLDLVGIPDPKRRALAFPHEFSGGMRQRVVIAIAIANNPSVLIADEPTTALDVTIQAQILDLIKMAQKETNAATIMITHDMGVVAGTADNVMVMYAGRPVEYAGVHELFSEPKMPYTVGLLGSIPSVRKREKVSLTTIEGSPPIVVNLPDECSFAPRCPIATAECLKTEPGLLSINDKHQAACIRSTEISHGELNGAPIFPTPPVHEGALMRIPREKRSCVLSVSDLTKTFPLVKGALLKRTVGEVRAVNGLTFDIKEGECFAIVGESGCGKTTTLLEIMDLAPQAPTQIQLGEKDVAGISKRQRRLLRKDIQIVFQDPMGALDPRLTVAEILREPLDSLGWDGDKNERIRELIQLVGLNPAHIHIDRFPGHFSGGQRQRISLARALAANPKLIVLDEPVSALDVSVQAGMLNLLDELKARLGISYLFVAHDLSVIRHISDRAAVMYLGRFVEQGDTDSLFDNPQHPYTKALLSAIPLADPIAERNRRRIILTDSQPSPTEEITGCAFRGRCPLYVTLGDAHQRRCRTEEPEVRSLDNSDNPDHLHACHFAGTPLN</sequence>
<dbReference type="RefSeq" id="WP_013241213.1">
    <property type="nucleotide sequence ID" value="NC_017301.2"/>
</dbReference>
<evidence type="ECO:0000256" key="6">
    <source>
        <dbReference type="ARBA" id="ARBA00022840"/>
    </source>
</evidence>
<dbReference type="STRING" id="681645.CpC231_0361"/>
<dbReference type="InterPro" id="IPR003439">
    <property type="entry name" value="ABC_transporter-like_ATP-bd"/>
</dbReference>
<dbReference type="CDD" id="cd03257">
    <property type="entry name" value="ABC_NikE_OppD_transporters"/>
    <property type="match status" value="2"/>
</dbReference>
<dbReference type="HOGENOM" id="CLU_000604_86_2_11"/>
<comment type="similarity">
    <text evidence="2">Belongs to the ABC transporter superfamily.</text>
</comment>
<accession>D9QED0</accession>
<evidence type="ECO:0000256" key="1">
    <source>
        <dbReference type="ARBA" id="ARBA00004202"/>
    </source>
</evidence>
<dbReference type="SMART" id="SM00382">
    <property type="entry name" value="AAA"/>
    <property type="match status" value="2"/>
</dbReference>
<dbReference type="Gene3D" id="3.40.50.300">
    <property type="entry name" value="P-loop containing nucleotide triphosphate hydrolases"/>
    <property type="match status" value="2"/>
</dbReference>